<keyword evidence="1" id="KW-0472">Membrane</keyword>
<dbReference type="Proteomes" id="UP000022141">
    <property type="component" value="Unassembled WGS sequence"/>
</dbReference>
<evidence type="ECO:0000313" key="2">
    <source>
        <dbReference type="EMBL" id="EXI85466.1"/>
    </source>
</evidence>
<dbReference type="PATRIC" id="fig|1454004.3.peg.3564"/>
<accession>A0A011PD31</accession>
<feature type="transmembrane region" description="Helical" evidence="1">
    <location>
        <begin position="51"/>
        <end position="68"/>
    </location>
</feature>
<organism evidence="2 3">
    <name type="scientific">Accumulibacter regalis</name>
    <dbReference type="NCBI Taxonomy" id="522306"/>
    <lineage>
        <taxon>Bacteria</taxon>
        <taxon>Pseudomonadati</taxon>
        <taxon>Pseudomonadota</taxon>
        <taxon>Betaproteobacteria</taxon>
        <taxon>Candidatus Accumulibacter</taxon>
    </lineage>
</organism>
<dbReference type="EMBL" id="JEMY01000055">
    <property type="protein sequence ID" value="EXI85466.1"/>
    <property type="molecule type" value="Genomic_DNA"/>
</dbReference>
<gene>
    <name evidence="2" type="ORF">AW11_03465</name>
</gene>
<dbReference type="STRING" id="1454004.AW11_03465"/>
<sequence length="79" mass="8662">MRWLRRGRAARALRQLNVLAEPPASVPIAEGVGIFVGIVAWDLLSAGEMELLKALLVSAGGAAVWYGARCWQCSRRKDR</sequence>
<reference evidence="2" key="1">
    <citation type="submission" date="2014-02" db="EMBL/GenBank/DDBJ databases">
        <title>Expanding our view of genomic diversity in Candidatus Accumulibacter clades.</title>
        <authorList>
            <person name="Skennerton C.T."/>
            <person name="Barr J.J."/>
            <person name="Slater F.R."/>
            <person name="Bond P.L."/>
            <person name="Tyson G.W."/>
        </authorList>
    </citation>
    <scope>NUCLEOTIDE SEQUENCE [LARGE SCALE GENOMIC DNA]</scope>
</reference>
<dbReference type="AlphaFoldDB" id="A0A011PD31"/>
<comment type="caution">
    <text evidence="2">The sequence shown here is derived from an EMBL/GenBank/DDBJ whole genome shotgun (WGS) entry which is preliminary data.</text>
</comment>
<feature type="transmembrane region" description="Helical" evidence="1">
    <location>
        <begin position="24"/>
        <end position="44"/>
    </location>
</feature>
<keyword evidence="3" id="KW-1185">Reference proteome</keyword>
<evidence type="ECO:0000256" key="1">
    <source>
        <dbReference type="SAM" id="Phobius"/>
    </source>
</evidence>
<protein>
    <submittedName>
        <fullName evidence="2">Uncharacterized protein</fullName>
    </submittedName>
</protein>
<keyword evidence="1" id="KW-1133">Transmembrane helix</keyword>
<proteinExistence type="predicted"/>
<keyword evidence="1" id="KW-0812">Transmembrane</keyword>
<name>A0A011PD31_ACCRE</name>
<evidence type="ECO:0000313" key="3">
    <source>
        <dbReference type="Proteomes" id="UP000022141"/>
    </source>
</evidence>